<dbReference type="AlphaFoldDB" id="A0A2H0UK99"/>
<dbReference type="EMBL" id="PFBD01000023">
    <property type="protein sequence ID" value="PIR86838.1"/>
    <property type="molecule type" value="Genomic_DNA"/>
</dbReference>
<gene>
    <name evidence="1" type="ORF">COU11_03200</name>
</gene>
<evidence type="ECO:0000313" key="1">
    <source>
        <dbReference type="EMBL" id="PIR86838.1"/>
    </source>
</evidence>
<organism evidence="1 2">
    <name type="scientific">Candidatus Harrisonbacteria bacterium CG10_big_fil_rev_8_21_14_0_10_49_15</name>
    <dbReference type="NCBI Taxonomy" id="1974587"/>
    <lineage>
        <taxon>Bacteria</taxon>
        <taxon>Candidatus Harrisoniibacteriota</taxon>
    </lineage>
</organism>
<reference evidence="2" key="1">
    <citation type="submission" date="2017-09" db="EMBL/GenBank/DDBJ databases">
        <title>Depth-based differentiation of microbial function through sediment-hosted aquifers and enrichment of novel symbionts in the deep terrestrial subsurface.</title>
        <authorList>
            <person name="Probst A.J."/>
            <person name="Ladd B."/>
            <person name="Jarett J.K."/>
            <person name="Geller-Mcgrath D.E."/>
            <person name="Sieber C.M.K."/>
            <person name="Emerson J.B."/>
            <person name="Anantharaman K."/>
            <person name="Thomas B.C."/>
            <person name="Malmstrom R."/>
            <person name="Stieglmeier M."/>
            <person name="Klingl A."/>
            <person name="Woyke T."/>
            <person name="Ryan C.M."/>
            <person name="Banfield J.F."/>
        </authorList>
    </citation>
    <scope>NUCLEOTIDE SEQUENCE [LARGE SCALE GENOMIC DNA]</scope>
</reference>
<sequence>MISRIQLLPALQPGDGDVIRFGEACDRAEANPETSWGQRAAFAVRDAGNRGEISKEVWPVGVYAVFGKTRWRSPRNGRVCAWYVIRDGDGFDCDDVWVDNFVDARGRFLSLEPAAQPAGGK</sequence>
<name>A0A2H0UK99_9BACT</name>
<protein>
    <submittedName>
        <fullName evidence="1">Uncharacterized protein</fullName>
    </submittedName>
</protein>
<dbReference type="Proteomes" id="UP000229526">
    <property type="component" value="Unassembled WGS sequence"/>
</dbReference>
<evidence type="ECO:0000313" key="2">
    <source>
        <dbReference type="Proteomes" id="UP000229526"/>
    </source>
</evidence>
<proteinExistence type="predicted"/>
<accession>A0A2H0UK99</accession>
<comment type="caution">
    <text evidence="1">The sequence shown here is derived from an EMBL/GenBank/DDBJ whole genome shotgun (WGS) entry which is preliminary data.</text>
</comment>